<feature type="region of interest" description="Disordered" evidence="1">
    <location>
        <begin position="66"/>
        <end position="94"/>
    </location>
</feature>
<evidence type="ECO:0000313" key="3">
    <source>
        <dbReference type="Proteomes" id="UP000799118"/>
    </source>
</evidence>
<name>A0A6A4I6U1_9AGAR</name>
<evidence type="ECO:0000256" key="1">
    <source>
        <dbReference type="SAM" id="MobiDB-lite"/>
    </source>
</evidence>
<organism evidence="2 3">
    <name type="scientific">Gymnopus androsaceus JB14</name>
    <dbReference type="NCBI Taxonomy" id="1447944"/>
    <lineage>
        <taxon>Eukaryota</taxon>
        <taxon>Fungi</taxon>
        <taxon>Dikarya</taxon>
        <taxon>Basidiomycota</taxon>
        <taxon>Agaricomycotina</taxon>
        <taxon>Agaricomycetes</taxon>
        <taxon>Agaricomycetidae</taxon>
        <taxon>Agaricales</taxon>
        <taxon>Marasmiineae</taxon>
        <taxon>Omphalotaceae</taxon>
        <taxon>Gymnopus</taxon>
    </lineage>
</organism>
<dbReference type="AlphaFoldDB" id="A0A6A4I6U1"/>
<sequence>MKLSRHSIELANADIFRLMDPSYHSSSSSEQAKAYIDRRGEMHDPDFHYFPGKADAGGEYQILSSRSQWEEDEDDELEEKNRGHSSIIAESPRGDLAHHNPIICETTLHPPPLDFSSYDDYTDPEDIGSEQGHDNGAEVVESSHHTESYSQTMKKQWLAVSLSGEEEGEQLHKVQENLNISIYPAHHYASLSFAFIHHHRMTVQYFIGPIATYIGDTKNGSID</sequence>
<reference evidence="2" key="1">
    <citation type="journal article" date="2019" name="Environ. Microbiol.">
        <title>Fungal ecological strategies reflected in gene transcription - a case study of two litter decomposers.</title>
        <authorList>
            <person name="Barbi F."/>
            <person name="Kohler A."/>
            <person name="Barry K."/>
            <person name="Baskaran P."/>
            <person name="Daum C."/>
            <person name="Fauchery L."/>
            <person name="Ihrmark K."/>
            <person name="Kuo A."/>
            <person name="LaButti K."/>
            <person name="Lipzen A."/>
            <person name="Morin E."/>
            <person name="Grigoriev I.V."/>
            <person name="Henrissat B."/>
            <person name="Lindahl B."/>
            <person name="Martin F."/>
        </authorList>
    </citation>
    <scope>NUCLEOTIDE SEQUENCE</scope>
    <source>
        <strain evidence="2">JB14</strain>
    </source>
</reference>
<dbReference type="OrthoDB" id="3021720at2759"/>
<protein>
    <submittedName>
        <fullName evidence="2">Uncharacterized protein</fullName>
    </submittedName>
</protein>
<dbReference type="EMBL" id="ML769403">
    <property type="protein sequence ID" value="KAE9406221.1"/>
    <property type="molecule type" value="Genomic_DNA"/>
</dbReference>
<keyword evidence="3" id="KW-1185">Reference proteome</keyword>
<proteinExistence type="predicted"/>
<evidence type="ECO:0000313" key="2">
    <source>
        <dbReference type="EMBL" id="KAE9406221.1"/>
    </source>
</evidence>
<dbReference type="Proteomes" id="UP000799118">
    <property type="component" value="Unassembled WGS sequence"/>
</dbReference>
<gene>
    <name evidence="2" type="ORF">BT96DRAFT_934242</name>
</gene>
<accession>A0A6A4I6U1</accession>